<name>A0A6F9E5V9_9BACL</name>
<dbReference type="PANTHER" id="PTHR44154">
    <property type="entry name" value="QUINONE OXIDOREDUCTASE"/>
    <property type="match status" value="1"/>
</dbReference>
<dbReference type="SUPFAM" id="SSF50129">
    <property type="entry name" value="GroES-like"/>
    <property type="match status" value="1"/>
</dbReference>
<dbReference type="Pfam" id="PF08240">
    <property type="entry name" value="ADH_N"/>
    <property type="match status" value="1"/>
</dbReference>
<dbReference type="GO" id="GO:0005737">
    <property type="term" value="C:cytoplasm"/>
    <property type="evidence" value="ECO:0007669"/>
    <property type="project" value="UniProtKB-SubCell"/>
</dbReference>
<dbReference type="CDD" id="cd08252">
    <property type="entry name" value="AL_MDR"/>
    <property type="match status" value="1"/>
</dbReference>
<evidence type="ECO:0000256" key="3">
    <source>
        <dbReference type="ARBA" id="ARBA00011881"/>
    </source>
</evidence>
<feature type="domain" description="Enoyl reductase (ER)" evidence="9">
    <location>
        <begin position="8"/>
        <end position="332"/>
    </location>
</feature>
<dbReference type="NCBIfam" id="TIGR02817">
    <property type="entry name" value="adh_fam_1"/>
    <property type="match status" value="1"/>
</dbReference>
<dbReference type="SUPFAM" id="SSF51735">
    <property type="entry name" value="NAD(P)-binding Rossmann-fold domains"/>
    <property type="match status" value="1"/>
</dbReference>
<evidence type="ECO:0000313" key="10">
    <source>
        <dbReference type="EMBL" id="CAB3392253.1"/>
    </source>
</evidence>
<organism evidence="10 11">
    <name type="scientific">Kyrpidia spormannii</name>
    <dbReference type="NCBI Taxonomy" id="2055160"/>
    <lineage>
        <taxon>Bacteria</taxon>
        <taxon>Bacillati</taxon>
        <taxon>Bacillota</taxon>
        <taxon>Bacilli</taxon>
        <taxon>Bacillales</taxon>
        <taxon>Alicyclobacillaceae</taxon>
        <taxon>Kyrpidia</taxon>
    </lineage>
</organism>
<comment type="similarity">
    <text evidence="2 8">Belongs to the zinc-containing alcohol dehydrogenase family. Quinone oxidoreductase subfamily.</text>
</comment>
<dbReference type="InterPro" id="IPR002364">
    <property type="entry name" value="Quin_OxRdtase/zeta-crystal_CS"/>
</dbReference>
<dbReference type="EMBL" id="LR792683">
    <property type="protein sequence ID" value="CAB3392253.1"/>
    <property type="molecule type" value="Genomic_DNA"/>
</dbReference>
<evidence type="ECO:0000256" key="6">
    <source>
        <dbReference type="ARBA" id="ARBA00022884"/>
    </source>
</evidence>
<evidence type="ECO:0000259" key="9">
    <source>
        <dbReference type="SMART" id="SM00829"/>
    </source>
</evidence>
<dbReference type="InterPro" id="IPR020843">
    <property type="entry name" value="ER"/>
</dbReference>
<dbReference type="GO" id="GO:0008270">
    <property type="term" value="F:zinc ion binding"/>
    <property type="evidence" value="ECO:0007669"/>
    <property type="project" value="InterPro"/>
</dbReference>
<keyword evidence="8" id="KW-0862">Zinc</keyword>
<keyword evidence="8" id="KW-0560">Oxidoreductase</keyword>
<evidence type="ECO:0000256" key="5">
    <source>
        <dbReference type="ARBA" id="ARBA00022857"/>
    </source>
</evidence>
<dbReference type="Gene3D" id="3.90.180.10">
    <property type="entry name" value="Medium-chain alcohol dehydrogenases, catalytic domain"/>
    <property type="match status" value="1"/>
</dbReference>
<dbReference type="Proteomes" id="UP000502196">
    <property type="component" value="Chromosome"/>
</dbReference>
<dbReference type="PROSITE" id="PS01162">
    <property type="entry name" value="QOR_ZETA_CRYSTAL"/>
    <property type="match status" value="1"/>
</dbReference>
<dbReference type="SMART" id="SM00829">
    <property type="entry name" value="PKS_ER"/>
    <property type="match status" value="1"/>
</dbReference>
<keyword evidence="7" id="KW-0007">Acetylation</keyword>
<evidence type="ECO:0000256" key="1">
    <source>
        <dbReference type="ARBA" id="ARBA00004496"/>
    </source>
</evidence>
<dbReference type="Gene3D" id="3.40.50.720">
    <property type="entry name" value="NAD(P)-binding Rossmann-like Domain"/>
    <property type="match status" value="1"/>
</dbReference>
<sequence>MEVIAVAGEMKAIVLTSSGNLIETEVPKPAPGDRDLLVEVRAVSVNPVDTKQRAEEGKLRILGWDVAGIVREVGPACTLFRPGDEVYYAGDITRPGGFSEYHVVDERLVGPKPRTSDFAQAAALPLTTLTAWEGLFEKLGVQANGGADKRILIVGAAGGVGSMAVQLARWAGLEVIGTASRPESTKWVREYGAHHVIDHYEPFRPQLEALGISGVDAVFCLNVVEPNWDAMLDVLVPGGKLCTILPPNSPVNLRPLFDKSLTWAMEGMFTRARFRTPDMQEQHRILVEVSGLVDSGEIRTTMNRYLSPISAANLERAFAEIRSGRSIGKIVLESFA</sequence>
<dbReference type="InterPro" id="IPR013154">
    <property type="entry name" value="ADH-like_N"/>
</dbReference>
<dbReference type="GO" id="GO:0003723">
    <property type="term" value="F:RNA binding"/>
    <property type="evidence" value="ECO:0007669"/>
    <property type="project" value="UniProtKB-KW"/>
</dbReference>
<proteinExistence type="inferred from homology"/>
<keyword evidence="5" id="KW-0521">NADP</keyword>
<evidence type="ECO:0000256" key="4">
    <source>
        <dbReference type="ARBA" id="ARBA00022490"/>
    </source>
</evidence>
<evidence type="ECO:0000313" key="11">
    <source>
        <dbReference type="Proteomes" id="UP000502196"/>
    </source>
</evidence>
<dbReference type="InterPro" id="IPR051603">
    <property type="entry name" value="Zinc-ADH_QOR/CCCR"/>
</dbReference>
<evidence type="ECO:0000256" key="7">
    <source>
        <dbReference type="ARBA" id="ARBA00022990"/>
    </source>
</evidence>
<comment type="subunit">
    <text evidence="3">Homotetramer.</text>
</comment>
<dbReference type="GO" id="GO:0016491">
    <property type="term" value="F:oxidoreductase activity"/>
    <property type="evidence" value="ECO:0007669"/>
    <property type="project" value="UniProtKB-KW"/>
</dbReference>
<protein>
    <recommendedName>
        <fullName evidence="8">Zinc-type alcohol dehydrogenase-like protein</fullName>
    </recommendedName>
</protein>
<keyword evidence="4" id="KW-0963">Cytoplasm</keyword>
<dbReference type="PANTHER" id="PTHR44154:SF1">
    <property type="entry name" value="QUINONE OXIDOREDUCTASE"/>
    <property type="match status" value="1"/>
</dbReference>
<dbReference type="InterPro" id="IPR011032">
    <property type="entry name" value="GroES-like_sf"/>
</dbReference>
<evidence type="ECO:0000256" key="2">
    <source>
        <dbReference type="ARBA" id="ARBA00010371"/>
    </source>
</evidence>
<keyword evidence="8" id="KW-0479">Metal-binding</keyword>
<dbReference type="InterPro" id="IPR013149">
    <property type="entry name" value="ADH-like_C"/>
</dbReference>
<dbReference type="AlphaFoldDB" id="A0A6F9E5V9"/>
<accession>A0A6F9E5V9</accession>
<keyword evidence="6" id="KW-0694">RNA-binding</keyword>
<evidence type="ECO:0000256" key="8">
    <source>
        <dbReference type="RuleBase" id="RU364000"/>
    </source>
</evidence>
<comment type="subcellular location">
    <subcellularLocation>
        <location evidence="1">Cytoplasm</location>
    </subcellularLocation>
</comment>
<reference evidence="10 11" key="1">
    <citation type="submission" date="2020-04" db="EMBL/GenBank/DDBJ databases">
        <authorList>
            <person name="Hogendoorn C."/>
        </authorList>
    </citation>
    <scope>NUCLEOTIDE SEQUENCE [LARGE SCALE GENOMIC DNA]</scope>
    <source>
        <strain evidence="10">COOX1</strain>
    </source>
</reference>
<dbReference type="Pfam" id="PF00107">
    <property type="entry name" value="ADH_zinc_N"/>
    <property type="match status" value="1"/>
</dbReference>
<dbReference type="InterPro" id="IPR014182">
    <property type="entry name" value="ADH_Zn_typ-1"/>
</dbReference>
<gene>
    <name evidence="10" type="ORF">COOX1_1318</name>
</gene>
<dbReference type="InterPro" id="IPR036291">
    <property type="entry name" value="NAD(P)-bd_dom_sf"/>
</dbReference>